<reference evidence="2 3" key="1">
    <citation type="submission" date="2017-04" db="EMBL/GenBank/DDBJ databases">
        <authorList>
            <person name="Afonso C.L."/>
            <person name="Miller P.J."/>
            <person name="Scott M.A."/>
            <person name="Spackman E."/>
            <person name="Goraichik I."/>
            <person name="Dimitrov K.M."/>
            <person name="Suarez D.L."/>
            <person name="Swayne D.E."/>
        </authorList>
    </citation>
    <scope>NUCLEOTIDE SEQUENCE [LARGE SCALE GENOMIC DNA]</scope>
    <source>
        <strain evidence="2 3">CGMCC 1.12708</strain>
    </source>
</reference>
<protein>
    <submittedName>
        <fullName evidence="2">RES domain-containing protein</fullName>
    </submittedName>
</protein>
<evidence type="ECO:0000259" key="1">
    <source>
        <dbReference type="SMART" id="SM00953"/>
    </source>
</evidence>
<proteinExistence type="predicted"/>
<keyword evidence="3" id="KW-1185">Reference proteome</keyword>
<dbReference type="InterPro" id="IPR014914">
    <property type="entry name" value="RES_dom"/>
</dbReference>
<dbReference type="STRING" id="1434700.SAMN06296427_102177"/>
<name>A0A1W1Z545_9FLAO</name>
<dbReference type="AlphaFoldDB" id="A0A1W1Z545"/>
<dbReference type="Proteomes" id="UP000192393">
    <property type="component" value="Unassembled WGS sequence"/>
</dbReference>
<sequence length="152" mass="17167">MIVYRLSRAKYSHDLSGKGAELAGGRWNSKGTALVYAGQTIALCMTEVAVHIPFGIIPVDYELITIEIPENEITDLKKSQLPEDWKSLPNSYSTQTFGDEFVKNAKHLILKVPSAVVQGEFNYLINPLHPKIKKVKIKKTESFSFDQRLFVR</sequence>
<accession>A0A1W1Z545</accession>
<dbReference type="RefSeq" id="WP_084016317.1">
    <property type="nucleotide sequence ID" value="NZ_FWXS01000002.1"/>
</dbReference>
<dbReference type="SMART" id="SM00953">
    <property type="entry name" value="RES"/>
    <property type="match status" value="1"/>
</dbReference>
<dbReference type="OrthoDB" id="9789501at2"/>
<evidence type="ECO:0000313" key="3">
    <source>
        <dbReference type="Proteomes" id="UP000192393"/>
    </source>
</evidence>
<feature type="domain" description="RES" evidence="1">
    <location>
        <begin position="14"/>
        <end position="139"/>
    </location>
</feature>
<dbReference type="EMBL" id="FWXS01000002">
    <property type="protein sequence ID" value="SMC43058.1"/>
    <property type="molecule type" value="Genomic_DNA"/>
</dbReference>
<evidence type="ECO:0000313" key="2">
    <source>
        <dbReference type="EMBL" id="SMC43058.1"/>
    </source>
</evidence>
<organism evidence="2 3">
    <name type="scientific">Moheibacter sediminis</name>
    <dbReference type="NCBI Taxonomy" id="1434700"/>
    <lineage>
        <taxon>Bacteria</taxon>
        <taxon>Pseudomonadati</taxon>
        <taxon>Bacteroidota</taxon>
        <taxon>Flavobacteriia</taxon>
        <taxon>Flavobacteriales</taxon>
        <taxon>Weeksellaceae</taxon>
        <taxon>Moheibacter</taxon>
    </lineage>
</organism>
<dbReference type="Pfam" id="PF08808">
    <property type="entry name" value="RES"/>
    <property type="match status" value="1"/>
</dbReference>
<gene>
    <name evidence="2" type="ORF">SAMN06296427_102177</name>
</gene>